<dbReference type="PANTHER" id="PTHR34204">
    <property type="entry name" value="RNA-BINDING ASCH DOMAIN PROTEIN"/>
    <property type="match status" value="1"/>
</dbReference>
<dbReference type="Proteomes" id="UP000828390">
    <property type="component" value="Unassembled WGS sequence"/>
</dbReference>
<protein>
    <submittedName>
        <fullName evidence="1">Uncharacterized protein</fullName>
    </submittedName>
</protein>
<accession>A0A9D4MAT2</accession>
<proteinExistence type="predicted"/>
<organism evidence="1 2">
    <name type="scientific">Dreissena polymorpha</name>
    <name type="common">Zebra mussel</name>
    <name type="synonym">Mytilus polymorpha</name>
    <dbReference type="NCBI Taxonomy" id="45954"/>
    <lineage>
        <taxon>Eukaryota</taxon>
        <taxon>Metazoa</taxon>
        <taxon>Spiralia</taxon>
        <taxon>Lophotrochozoa</taxon>
        <taxon>Mollusca</taxon>
        <taxon>Bivalvia</taxon>
        <taxon>Autobranchia</taxon>
        <taxon>Heteroconchia</taxon>
        <taxon>Euheterodonta</taxon>
        <taxon>Imparidentia</taxon>
        <taxon>Neoheterodontei</taxon>
        <taxon>Myida</taxon>
        <taxon>Dreissenoidea</taxon>
        <taxon>Dreissenidae</taxon>
        <taxon>Dreissena</taxon>
    </lineage>
</organism>
<dbReference type="AlphaFoldDB" id="A0A9D4MAT2"/>
<sequence length="270" mass="31241">MTLFLDLNNVIKKVFLQELKRSDKFLTEDDLRDILHEDNDAYEKLRESIVGYPSHPIYKQIAQMLQIWMKTKNCPILDLPSYDLLDEQSYVEARAAVIKSITPLLDGVLTLYTLWNEEELVFRLREILLLLGKRGLLDLLGIRKTVGTKDIWPPARSKLMESFEEKHSEKAELSVGARALAKHHHRDQSESWWGTSVGSEKQKNEHALTVVNKILDNATWINIHWLPQDIFVIEARVAEGYGARWRADGSQFRGFLEPQMADGHEVGWKH</sequence>
<dbReference type="EMBL" id="JAIWYP010000002">
    <property type="protein sequence ID" value="KAH3873263.1"/>
    <property type="molecule type" value="Genomic_DNA"/>
</dbReference>
<reference evidence="1" key="2">
    <citation type="submission" date="2020-11" db="EMBL/GenBank/DDBJ databases">
        <authorList>
            <person name="McCartney M.A."/>
            <person name="Auch B."/>
            <person name="Kono T."/>
            <person name="Mallez S."/>
            <person name="Becker A."/>
            <person name="Gohl D.M."/>
            <person name="Silverstein K.A.T."/>
            <person name="Koren S."/>
            <person name="Bechman K.B."/>
            <person name="Herman A."/>
            <person name="Abrahante J.E."/>
            <person name="Garbe J."/>
        </authorList>
    </citation>
    <scope>NUCLEOTIDE SEQUENCE</scope>
    <source>
        <strain evidence="1">Duluth1</strain>
        <tissue evidence="1">Whole animal</tissue>
    </source>
</reference>
<dbReference type="PANTHER" id="PTHR34204:SF2">
    <property type="entry name" value="RNA-BINDING ASCH DOMAIN PROTEIN"/>
    <property type="match status" value="1"/>
</dbReference>
<keyword evidence="2" id="KW-1185">Reference proteome</keyword>
<gene>
    <name evidence="1" type="ORF">DPMN_036494</name>
</gene>
<comment type="caution">
    <text evidence="1">The sequence shown here is derived from an EMBL/GenBank/DDBJ whole genome shotgun (WGS) entry which is preliminary data.</text>
</comment>
<evidence type="ECO:0000313" key="1">
    <source>
        <dbReference type="EMBL" id="KAH3873263.1"/>
    </source>
</evidence>
<name>A0A9D4MAT2_DREPO</name>
<evidence type="ECO:0000313" key="2">
    <source>
        <dbReference type="Proteomes" id="UP000828390"/>
    </source>
</evidence>
<dbReference type="OrthoDB" id="112749at2759"/>
<reference evidence="1" key="1">
    <citation type="journal article" date="2019" name="bioRxiv">
        <title>The Genome of the Zebra Mussel, Dreissena polymorpha: A Resource for Invasive Species Research.</title>
        <authorList>
            <person name="McCartney M.A."/>
            <person name="Auch B."/>
            <person name="Kono T."/>
            <person name="Mallez S."/>
            <person name="Zhang Y."/>
            <person name="Obille A."/>
            <person name="Becker A."/>
            <person name="Abrahante J.E."/>
            <person name="Garbe J."/>
            <person name="Badalamenti J.P."/>
            <person name="Herman A."/>
            <person name="Mangelson H."/>
            <person name="Liachko I."/>
            <person name="Sullivan S."/>
            <person name="Sone E.D."/>
            <person name="Koren S."/>
            <person name="Silverstein K.A.T."/>
            <person name="Beckman K.B."/>
            <person name="Gohl D.M."/>
        </authorList>
    </citation>
    <scope>NUCLEOTIDE SEQUENCE</scope>
    <source>
        <strain evidence="1">Duluth1</strain>
        <tissue evidence="1">Whole animal</tissue>
    </source>
</reference>